<dbReference type="RefSeq" id="WP_154760597.1">
    <property type="nucleotide sequence ID" value="NZ_WMBA01000070.1"/>
</dbReference>
<dbReference type="OrthoDB" id="286404at2"/>
<dbReference type="PRINTS" id="PR00081">
    <property type="entry name" value="GDHRDH"/>
</dbReference>
<dbReference type="CDD" id="cd05374">
    <property type="entry name" value="17beta-HSD-like_SDR_c"/>
    <property type="match status" value="1"/>
</dbReference>
<dbReference type="PANTHER" id="PTHR43976">
    <property type="entry name" value="SHORT CHAIN DEHYDROGENASE"/>
    <property type="match status" value="1"/>
</dbReference>
<evidence type="ECO:0000313" key="6">
    <source>
        <dbReference type="Proteomes" id="UP000440096"/>
    </source>
</evidence>
<protein>
    <submittedName>
        <fullName evidence="5">SDR family NAD(P)-dependent oxidoreductase</fullName>
    </submittedName>
</protein>
<dbReference type="Pfam" id="PF00106">
    <property type="entry name" value="adh_short"/>
    <property type="match status" value="1"/>
</dbReference>
<dbReference type="InterPro" id="IPR057326">
    <property type="entry name" value="KR_dom"/>
</dbReference>
<dbReference type="Gene3D" id="3.40.50.720">
    <property type="entry name" value="NAD(P)-binding Rossmann-like Domain"/>
    <property type="match status" value="1"/>
</dbReference>
<comment type="caution">
    <text evidence="5">The sequence shown here is derived from an EMBL/GenBank/DDBJ whole genome shotgun (WGS) entry which is preliminary data.</text>
</comment>
<dbReference type="PROSITE" id="PS00061">
    <property type="entry name" value="ADH_SHORT"/>
    <property type="match status" value="1"/>
</dbReference>
<accession>A0A6N7Z9V0</accession>
<dbReference type="InterPro" id="IPR036291">
    <property type="entry name" value="NAD(P)-bd_dom_sf"/>
</dbReference>
<name>A0A6N7Z9V0_9PSEU</name>
<dbReference type="PANTHER" id="PTHR43976:SF16">
    <property type="entry name" value="SHORT-CHAIN DEHYDROGENASE_REDUCTASE FAMILY PROTEIN"/>
    <property type="match status" value="1"/>
</dbReference>
<organism evidence="5 6">
    <name type="scientific">Amycolatopsis pithecellobii</name>
    <dbReference type="NCBI Taxonomy" id="664692"/>
    <lineage>
        <taxon>Bacteria</taxon>
        <taxon>Bacillati</taxon>
        <taxon>Actinomycetota</taxon>
        <taxon>Actinomycetes</taxon>
        <taxon>Pseudonocardiales</taxon>
        <taxon>Pseudonocardiaceae</taxon>
        <taxon>Amycolatopsis</taxon>
    </lineage>
</organism>
<dbReference type="InterPro" id="IPR020904">
    <property type="entry name" value="Sc_DH/Rdtase_CS"/>
</dbReference>
<keyword evidence="6" id="KW-1185">Reference proteome</keyword>
<gene>
    <name evidence="5" type="ORF">GKO32_31725</name>
</gene>
<reference evidence="5 6" key="1">
    <citation type="submission" date="2019-11" db="EMBL/GenBank/DDBJ databases">
        <title>Draft genome of Amycolatopsis RM579.</title>
        <authorList>
            <person name="Duangmal K."/>
            <person name="Mingma R."/>
        </authorList>
    </citation>
    <scope>NUCLEOTIDE SEQUENCE [LARGE SCALE GENOMIC DNA]</scope>
    <source>
        <strain evidence="5 6">RM579</strain>
    </source>
</reference>
<dbReference type="InterPro" id="IPR002347">
    <property type="entry name" value="SDR_fam"/>
</dbReference>
<dbReference type="SUPFAM" id="SSF51735">
    <property type="entry name" value="NAD(P)-binding Rossmann-fold domains"/>
    <property type="match status" value="1"/>
</dbReference>
<dbReference type="InterPro" id="IPR051911">
    <property type="entry name" value="SDR_oxidoreductase"/>
</dbReference>
<evidence type="ECO:0000259" key="4">
    <source>
        <dbReference type="SMART" id="SM00822"/>
    </source>
</evidence>
<dbReference type="EMBL" id="WMBA01000070">
    <property type="protein sequence ID" value="MTD58514.1"/>
    <property type="molecule type" value="Genomic_DNA"/>
</dbReference>
<comment type="similarity">
    <text evidence="1 3">Belongs to the short-chain dehydrogenases/reductases (SDR) family.</text>
</comment>
<dbReference type="Proteomes" id="UP000440096">
    <property type="component" value="Unassembled WGS sequence"/>
</dbReference>
<keyword evidence="2" id="KW-0560">Oxidoreductase</keyword>
<evidence type="ECO:0000256" key="1">
    <source>
        <dbReference type="ARBA" id="ARBA00006484"/>
    </source>
</evidence>
<dbReference type="PRINTS" id="PR00080">
    <property type="entry name" value="SDRFAMILY"/>
</dbReference>
<evidence type="ECO:0000313" key="5">
    <source>
        <dbReference type="EMBL" id="MTD58514.1"/>
    </source>
</evidence>
<evidence type="ECO:0000256" key="3">
    <source>
        <dbReference type="RuleBase" id="RU000363"/>
    </source>
</evidence>
<dbReference type="GO" id="GO:0016491">
    <property type="term" value="F:oxidoreductase activity"/>
    <property type="evidence" value="ECO:0007669"/>
    <property type="project" value="UniProtKB-KW"/>
</dbReference>
<dbReference type="SMART" id="SM00822">
    <property type="entry name" value="PKS_KR"/>
    <property type="match status" value="1"/>
</dbReference>
<proteinExistence type="inferred from homology"/>
<feature type="domain" description="Ketoreductase" evidence="4">
    <location>
        <begin position="2"/>
        <end position="178"/>
    </location>
</feature>
<sequence length="275" mass="28841">MSNILITGCSSGFGQLIALALARRGDRVFATARRPEAVDDLAGRAEGLPLSVHLLDVTDAASINRVVAEAAGEGGIDVLVNNAGYALRGPVVSLQDDEVARQLDTNVVGIVRMVRAVVPHMRERGGGTIVNLSSAAGLVGIPFEGAYAASKHAVEGLSETLRFELAADGIAVALIEPGAFDTGFFDNVTESRGFGADHPDRPVFDHYHERMMAVGGAGRAAPQPVVDAVLAAIDHPDGPFRRLVGDDAELVVRIKRERPFAELEAGMRAAMGTTA</sequence>
<dbReference type="AlphaFoldDB" id="A0A6N7Z9V0"/>
<evidence type="ECO:0000256" key="2">
    <source>
        <dbReference type="ARBA" id="ARBA00023002"/>
    </source>
</evidence>